<feature type="signal peptide" evidence="2">
    <location>
        <begin position="1"/>
        <end position="22"/>
    </location>
</feature>
<sequence>MRPGLVLVLVLALALAPAPALAMGSQPQKHFPKESSALNWGKFSGFWYILAVATNAQGFLPAPDKRKLGASVVKVHRGGQLRVVVAFNRSQGCQSQELILRKDKKKPVFRNTCYKRGAAWGTRGRQKVSSFLSLREFLEACTTLQLTREATILPKDGEVRLALLSALLPQGTPMHRARELIRAGLPPAALFRLFPSQQLPAHTPSCPESQLSFRLLPSRWGLSRPWECCSP</sequence>
<gene>
    <name evidence="3" type="primary">LCN10</name>
</gene>
<evidence type="ECO:0000256" key="1">
    <source>
        <dbReference type="ARBA" id="ARBA00006889"/>
    </source>
</evidence>
<proteinExistence type="inferred from homology"/>
<dbReference type="Proteomes" id="UP000694564">
    <property type="component" value="Chromosome 15"/>
</dbReference>
<dbReference type="Ensembl" id="ENSSVLT00005036268.1">
    <property type="protein sequence ID" value="ENSSVLP00005032703.1"/>
    <property type="gene ID" value="ENSSVLG00005025638.1"/>
</dbReference>
<dbReference type="PROSITE" id="PS00213">
    <property type="entry name" value="LIPOCALIN"/>
    <property type="match status" value="1"/>
</dbReference>
<dbReference type="InterPro" id="IPR022272">
    <property type="entry name" value="Lipocalin_CS"/>
</dbReference>
<dbReference type="PANTHER" id="PTHR11430">
    <property type="entry name" value="LIPOCALIN"/>
    <property type="match status" value="1"/>
</dbReference>
<protein>
    <submittedName>
        <fullName evidence="3">Lipocalin 10</fullName>
    </submittedName>
</protein>
<dbReference type="Gene3D" id="2.40.128.20">
    <property type="match status" value="1"/>
</dbReference>
<dbReference type="SUPFAM" id="SSF50814">
    <property type="entry name" value="Lipocalins"/>
    <property type="match status" value="1"/>
</dbReference>
<reference evidence="3" key="1">
    <citation type="submission" date="2025-08" db="UniProtKB">
        <authorList>
            <consortium name="Ensembl"/>
        </authorList>
    </citation>
    <scope>IDENTIFICATION</scope>
</reference>
<comment type="similarity">
    <text evidence="1">Belongs to the calycin superfamily. Lipocalin family.</text>
</comment>
<keyword evidence="4" id="KW-1185">Reference proteome</keyword>
<dbReference type="AlphaFoldDB" id="A0A8D2E3H7"/>
<accession>A0A8D2E3H7</accession>
<evidence type="ECO:0000256" key="2">
    <source>
        <dbReference type="SAM" id="SignalP"/>
    </source>
</evidence>
<reference evidence="3" key="2">
    <citation type="submission" date="2025-09" db="UniProtKB">
        <authorList>
            <consortium name="Ensembl"/>
        </authorList>
    </citation>
    <scope>IDENTIFICATION</scope>
</reference>
<dbReference type="InterPro" id="IPR012674">
    <property type="entry name" value="Calycin"/>
</dbReference>
<dbReference type="GO" id="GO:0036094">
    <property type="term" value="F:small molecule binding"/>
    <property type="evidence" value="ECO:0007669"/>
    <property type="project" value="InterPro"/>
</dbReference>
<keyword evidence="2" id="KW-0732">Signal</keyword>
<name>A0A8D2E3H7_SCIVU</name>
<evidence type="ECO:0000313" key="3">
    <source>
        <dbReference type="Ensembl" id="ENSSVLP00005032703.1"/>
    </source>
</evidence>
<evidence type="ECO:0000313" key="4">
    <source>
        <dbReference type="Proteomes" id="UP000694564"/>
    </source>
</evidence>
<dbReference type="GeneTree" id="ENSGT01050000244868"/>
<dbReference type="PANTHER" id="PTHR11430:SF79">
    <property type="entry name" value="EPIDIDYMAL-SPECIFIC LIPOCALIN-10"/>
    <property type="match status" value="1"/>
</dbReference>
<dbReference type="InterPro" id="IPR002345">
    <property type="entry name" value="Lipocalin"/>
</dbReference>
<dbReference type="OrthoDB" id="9834950at2759"/>
<feature type="chain" id="PRO_5034146268" evidence="2">
    <location>
        <begin position="23"/>
        <end position="231"/>
    </location>
</feature>
<organism evidence="3 4">
    <name type="scientific">Sciurus vulgaris</name>
    <name type="common">Eurasian red squirrel</name>
    <dbReference type="NCBI Taxonomy" id="55149"/>
    <lineage>
        <taxon>Eukaryota</taxon>
        <taxon>Metazoa</taxon>
        <taxon>Chordata</taxon>
        <taxon>Craniata</taxon>
        <taxon>Vertebrata</taxon>
        <taxon>Euteleostomi</taxon>
        <taxon>Mammalia</taxon>
        <taxon>Eutheria</taxon>
        <taxon>Euarchontoglires</taxon>
        <taxon>Glires</taxon>
        <taxon>Rodentia</taxon>
        <taxon>Sciuromorpha</taxon>
        <taxon>Sciuridae</taxon>
        <taxon>Sciurinae</taxon>
        <taxon>Sciurini</taxon>
        <taxon>Sciurus</taxon>
    </lineage>
</organism>